<accession>A0A1S2VAT7</accession>
<gene>
    <name evidence="1" type="ORF">BLX24_27770</name>
</gene>
<dbReference type="RefSeq" id="WP_071506504.1">
    <property type="nucleotide sequence ID" value="NZ_MORL01000033.1"/>
</dbReference>
<dbReference type="AlphaFoldDB" id="A0A1S2VAT7"/>
<keyword evidence="2" id="KW-1185">Reference proteome</keyword>
<evidence type="ECO:0000313" key="2">
    <source>
        <dbReference type="Proteomes" id="UP000181790"/>
    </source>
</evidence>
<dbReference type="Proteomes" id="UP000181790">
    <property type="component" value="Unassembled WGS sequence"/>
</dbReference>
<sequence>MVTFEFGEKSEEEEKEWQLFWSRLQQIRALELQEVDESECYYFYRSIRISKTELGQLDDEWFNTLMDQLRTEKRNHELEICQQRAKMLDDIGVFEEDNIYWIDYDTRMPYQELHQIAQTRFDLLLIIAKEVISEWQARRERESKTGEPKR</sequence>
<organism evidence="1 2">
    <name type="scientific">Arsenicibacter rosenii</name>
    <dbReference type="NCBI Taxonomy" id="1750698"/>
    <lineage>
        <taxon>Bacteria</taxon>
        <taxon>Pseudomonadati</taxon>
        <taxon>Bacteroidota</taxon>
        <taxon>Cytophagia</taxon>
        <taxon>Cytophagales</taxon>
        <taxon>Spirosomataceae</taxon>
        <taxon>Arsenicibacter</taxon>
    </lineage>
</organism>
<protein>
    <submittedName>
        <fullName evidence="1">Uncharacterized protein</fullName>
    </submittedName>
</protein>
<dbReference type="EMBL" id="MORL01000033">
    <property type="protein sequence ID" value="OIN55857.1"/>
    <property type="molecule type" value="Genomic_DNA"/>
</dbReference>
<name>A0A1S2VAT7_9BACT</name>
<reference evidence="1 2" key="1">
    <citation type="submission" date="2016-10" db="EMBL/GenBank/DDBJ databases">
        <title>Arsenicibacter rosenii gen. nov., sp. nov., an efficient arsenic-methylating bacterium isolated from an arsenic-contaminated paddy soil.</title>
        <authorList>
            <person name="Huang K."/>
        </authorList>
    </citation>
    <scope>NUCLEOTIDE SEQUENCE [LARGE SCALE GENOMIC DNA]</scope>
    <source>
        <strain evidence="1 2">SM-1</strain>
    </source>
</reference>
<proteinExistence type="predicted"/>
<comment type="caution">
    <text evidence="1">The sequence shown here is derived from an EMBL/GenBank/DDBJ whole genome shotgun (WGS) entry which is preliminary data.</text>
</comment>
<evidence type="ECO:0000313" key="1">
    <source>
        <dbReference type="EMBL" id="OIN55857.1"/>
    </source>
</evidence>